<feature type="transmembrane region" description="Helical" evidence="2">
    <location>
        <begin position="207"/>
        <end position="227"/>
    </location>
</feature>
<dbReference type="EMBL" id="AMQN01014382">
    <property type="status" value="NOT_ANNOTATED_CDS"/>
    <property type="molecule type" value="Genomic_DNA"/>
</dbReference>
<proteinExistence type="predicted"/>
<reference evidence="4" key="3">
    <citation type="submission" date="2015-06" db="UniProtKB">
        <authorList>
            <consortium name="EnsemblMetazoa"/>
        </authorList>
    </citation>
    <scope>IDENTIFICATION</scope>
</reference>
<dbReference type="AlphaFoldDB" id="R7TA83"/>
<evidence type="ECO:0000313" key="5">
    <source>
        <dbReference type="Proteomes" id="UP000014760"/>
    </source>
</evidence>
<organism evidence="3">
    <name type="scientific">Capitella teleta</name>
    <name type="common">Polychaete worm</name>
    <dbReference type="NCBI Taxonomy" id="283909"/>
    <lineage>
        <taxon>Eukaryota</taxon>
        <taxon>Metazoa</taxon>
        <taxon>Spiralia</taxon>
        <taxon>Lophotrochozoa</taxon>
        <taxon>Annelida</taxon>
        <taxon>Polychaeta</taxon>
        <taxon>Sedentaria</taxon>
        <taxon>Scolecida</taxon>
        <taxon>Capitellidae</taxon>
        <taxon>Capitella</taxon>
    </lineage>
</organism>
<evidence type="ECO:0000313" key="3">
    <source>
        <dbReference type="EMBL" id="ELT90392.1"/>
    </source>
</evidence>
<dbReference type="EMBL" id="KB310935">
    <property type="protein sequence ID" value="ELT90392.1"/>
    <property type="molecule type" value="Genomic_DNA"/>
</dbReference>
<keyword evidence="2" id="KW-0472">Membrane</keyword>
<dbReference type="PANTHER" id="PTHR35555:SF3">
    <property type="entry name" value="ENDONUCLEASE-REVERSE TRANSCRIPTASE"/>
    <property type="match status" value="1"/>
</dbReference>
<feature type="region of interest" description="Disordered" evidence="1">
    <location>
        <begin position="113"/>
        <end position="141"/>
    </location>
</feature>
<keyword evidence="2" id="KW-0812">Transmembrane</keyword>
<feature type="compositionally biased region" description="Polar residues" evidence="1">
    <location>
        <begin position="27"/>
        <end position="53"/>
    </location>
</feature>
<evidence type="ECO:0008006" key="6">
    <source>
        <dbReference type="Google" id="ProtNLM"/>
    </source>
</evidence>
<evidence type="ECO:0000256" key="1">
    <source>
        <dbReference type="SAM" id="MobiDB-lite"/>
    </source>
</evidence>
<dbReference type="PANTHER" id="PTHR35555">
    <property type="entry name" value="ENDONUCLEASE-REVERSE TRANSCRIPTASE"/>
    <property type="match status" value="1"/>
</dbReference>
<reference evidence="5" key="1">
    <citation type="submission" date="2012-12" db="EMBL/GenBank/DDBJ databases">
        <authorList>
            <person name="Hellsten U."/>
            <person name="Grimwood J."/>
            <person name="Chapman J.A."/>
            <person name="Shapiro H."/>
            <person name="Aerts A."/>
            <person name="Otillar R.P."/>
            <person name="Terry A.Y."/>
            <person name="Boore J.L."/>
            <person name="Simakov O."/>
            <person name="Marletaz F."/>
            <person name="Cho S.-J."/>
            <person name="Edsinger-Gonzales E."/>
            <person name="Havlak P."/>
            <person name="Kuo D.-H."/>
            <person name="Larsson T."/>
            <person name="Lv J."/>
            <person name="Arendt D."/>
            <person name="Savage R."/>
            <person name="Osoegawa K."/>
            <person name="de Jong P."/>
            <person name="Lindberg D.R."/>
            <person name="Seaver E.C."/>
            <person name="Weisblat D.A."/>
            <person name="Putnam N.H."/>
            <person name="Grigoriev I.V."/>
            <person name="Rokhsar D.S."/>
        </authorList>
    </citation>
    <scope>NUCLEOTIDE SEQUENCE</scope>
    <source>
        <strain evidence="5">I ESC-2004</strain>
    </source>
</reference>
<name>R7TA83_CAPTE</name>
<accession>R7TA83</accession>
<dbReference type="Proteomes" id="UP000014760">
    <property type="component" value="Unassembled WGS sequence"/>
</dbReference>
<sequence length="293" mass="32946">MISASLEYLWDEEVSALEDDYRAFPTHSANPSIFGSPTASPQQQRRNLPSLSTRPPPDPDTTDDDDVPLINPSADLPPTIVVETDQMSVTSDRYGNATFILLCSRAPFHSLDGERTTQKSRMSTRPEPGTPRRNAPSRASVDSVYTVDSGTPCILTADDIMLCYWRINSRLRASSLALQRWLVAWVAFILIWSCTFLVWWINNEATLLSIAQFVFPILLLPVVCSVYGEVNLEGRRMLKCICPNEERVYMMLLLNRQPLEMTAFGYPVNYSVIVTFIGAVLVAFCTKIILERV</sequence>
<evidence type="ECO:0000313" key="4">
    <source>
        <dbReference type="EnsemblMetazoa" id="CapteP202268"/>
    </source>
</evidence>
<protein>
    <recommendedName>
        <fullName evidence="6">Transmembrane protein</fullName>
    </recommendedName>
</protein>
<evidence type="ECO:0000256" key="2">
    <source>
        <dbReference type="SAM" id="Phobius"/>
    </source>
</evidence>
<feature type="transmembrane region" description="Helical" evidence="2">
    <location>
        <begin position="272"/>
        <end position="290"/>
    </location>
</feature>
<dbReference type="EnsemblMetazoa" id="CapteT202268">
    <property type="protein sequence ID" value="CapteP202268"/>
    <property type="gene ID" value="CapteG202268"/>
</dbReference>
<reference evidence="3 5" key="2">
    <citation type="journal article" date="2013" name="Nature">
        <title>Insights into bilaterian evolution from three spiralian genomes.</title>
        <authorList>
            <person name="Simakov O."/>
            <person name="Marletaz F."/>
            <person name="Cho S.J."/>
            <person name="Edsinger-Gonzales E."/>
            <person name="Havlak P."/>
            <person name="Hellsten U."/>
            <person name="Kuo D.H."/>
            <person name="Larsson T."/>
            <person name="Lv J."/>
            <person name="Arendt D."/>
            <person name="Savage R."/>
            <person name="Osoegawa K."/>
            <person name="de Jong P."/>
            <person name="Grimwood J."/>
            <person name="Chapman J.A."/>
            <person name="Shapiro H."/>
            <person name="Aerts A."/>
            <person name="Otillar R.P."/>
            <person name="Terry A.Y."/>
            <person name="Boore J.L."/>
            <person name="Grigoriev I.V."/>
            <person name="Lindberg D.R."/>
            <person name="Seaver E.C."/>
            <person name="Weisblat D.A."/>
            <person name="Putnam N.H."/>
            <person name="Rokhsar D.S."/>
        </authorList>
    </citation>
    <scope>NUCLEOTIDE SEQUENCE</scope>
    <source>
        <strain evidence="3 5">I ESC-2004</strain>
    </source>
</reference>
<gene>
    <name evidence="3" type="ORF">CAPTEDRAFT_202268</name>
</gene>
<feature type="region of interest" description="Disordered" evidence="1">
    <location>
        <begin position="25"/>
        <end position="81"/>
    </location>
</feature>
<keyword evidence="5" id="KW-1185">Reference proteome</keyword>
<keyword evidence="2" id="KW-1133">Transmembrane helix</keyword>
<dbReference type="HOGENOM" id="CLU_950746_0_0_1"/>
<dbReference type="OrthoDB" id="10022583at2759"/>
<feature type="transmembrane region" description="Helical" evidence="2">
    <location>
        <begin position="181"/>
        <end position="201"/>
    </location>
</feature>